<dbReference type="Pfam" id="PF12759">
    <property type="entry name" value="HTH_Tnp_IS1"/>
    <property type="match status" value="1"/>
</dbReference>
<dbReference type="InterPro" id="IPR024431">
    <property type="entry name" value="InsA_HTH_dom"/>
</dbReference>
<comment type="caution">
    <text evidence="2">The sequence shown here is derived from an EMBL/GenBank/DDBJ whole genome shotgun (WGS) entry which is preliminary data.</text>
</comment>
<keyword evidence="3" id="KW-1185">Reference proteome</keyword>
<protein>
    <recommendedName>
        <fullName evidence="1">Insertion element IS1 protein InsA helix-turn-helix domain-containing protein</fullName>
    </recommendedName>
</protein>
<dbReference type="GeneID" id="66951772"/>
<feature type="domain" description="Insertion element IS1 protein InsA helix-turn-helix" evidence="1">
    <location>
        <begin position="2"/>
        <end position="41"/>
    </location>
</feature>
<dbReference type="AlphaFoldDB" id="A0A2A5T2Y7"/>
<organism evidence="2 3">
    <name type="scientific">Candidatus Enterovibrio escicola</name>
    <dbReference type="NCBI Taxonomy" id="1927127"/>
    <lineage>
        <taxon>Bacteria</taxon>
        <taxon>Pseudomonadati</taxon>
        <taxon>Pseudomonadota</taxon>
        <taxon>Gammaproteobacteria</taxon>
        <taxon>Vibrionales</taxon>
        <taxon>Vibrionaceae</taxon>
        <taxon>Enterovibrio</taxon>
    </lineage>
</organism>
<dbReference type="EMBL" id="NBYY01000016">
    <property type="protein sequence ID" value="PCS22533.1"/>
    <property type="molecule type" value="Genomic_DNA"/>
</dbReference>
<dbReference type="RefSeq" id="WP_097356550.1">
    <property type="nucleotide sequence ID" value="NZ_CAWNJE010000011.1"/>
</dbReference>
<evidence type="ECO:0000259" key="1">
    <source>
        <dbReference type="Pfam" id="PF12759"/>
    </source>
</evidence>
<gene>
    <name evidence="2" type="ORF">BTN49_1754</name>
</gene>
<evidence type="ECO:0000313" key="2">
    <source>
        <dbReference type="EMBL" id="PCS22533.1"/>
    </source>
</evidence>
<evidence type="ECO:0000313" key="3">
    <source>
        <dbReference type="Proteomes" id="UP000219020"/>
    </source>
</evidence>
<proteinExistence type="predicted"/>
<name>A0A2A5T2Y7_9GAMM</name>
<sequence>MACQAGIKEQIVKLAMSNAGIHDSSGVLLISNNTVVMVLKNLHTLRNYTPS</sequence>
<dbReference type="Proteomes" id="UP000219020">
    <property type="component" value="Unassembled WGS sequence"/>
</dbReference>
<reference evidence="3" key="1">
    <citation type="submission" date="2017-04" db="EMBL/GenBank/DDBJ databases">
        <title>Genome evolution of the luminous symbionts of deep sea anglerfish.</title>
        <authorList>
            <person name="Hendry T.A."/>
        </authorList>
    </citation>
    <scope>NUCLEOTIDE SEQUENCE [LARGE SCALE GENOMIC DNA]</scope>
</reference>
<accession>A0A2A5T2Y7</accession>